<proteinExistence type="predicted"/>
<protein>
    <submittedName>
        <fullName evidence="1">DUF3288 family protein</fullName>
    </submittedName>
</protein>
<dbReference type="InterPro" id="IPR021705">
    <property type="entry name" value="DUF3288"/>
</dbReference>
<dbReference type="Pfam" id="PF11691">
    <property type="entry name" value="DUF3288"/>
    <property type="match status" value="1"/>
</dbReference>
<dbReference type="EMBL" id="CP098611">
    <property type="protein sequence ID" value="USR90162.1"/>
    <property type="molecule type" value="Genomic_DNA"/>
</dbReference>
<sequence length="93" mass="10851">MKDQQHPQAKIDRMAINSLLAAEPDDLNLAELARLRVRYNGFPGARDIQNDLDTLLKRWQLSEDDLFKKTRELHSQTRVFNVGTRKADEDDWS</sequence>
<accession>A0ABY5ALS8</accession>
<dbReference type="RefSeq" id="WP_252661972.1">
    <property type="nucleotide sequence ID" value="NZ_CP098611.1"/>
</dbReference>
<dbReference type="Proteomes" id="UP001056708">
    <property type="component" value="Chromosome"/>
</dbReference>
<organism evidence="1 2">
    <name type="scientific">Phormidium yuhuli AB48</name>
    <dbReference type="NCBI Taxonomy" id="2940671"/>
    <lineage>
        <taxon>Bacteria</taxon>
        <taxon>Bacillati</taxon>
        <taxon>Cyanobacteriota</taxon>
        <taxon>Cyanophyceae</taxon>
        <taxon>Oscillatoriophycideae</taxon>
        <taxon>Oscillatoriales</taxon>
        <taxon>Oscillatoriaceae</taxon>
        <taxon>Phormidium</taxon>
        <taxon>Phormidium yuhuli</taxon>
    </lineage>
</organism>
<reference evidence="1" key="1">
    <citation type="submission" date="2022-06" db="EMBL/GenBank/DDBJ databases">
        <title>Genome sequence of Phormidium yuhuli AB48 isolated from an industrial photobioreactor environment.</title>
        <authorList>
            <person name="Qiu Y."/>
            <person name="Noonan A.J.C."/>
            <person name="Dofher K."/>
            <person name="Koch M."/>
            <person name="Kieft B."/>
            <person name="Lin X."/>
            <person name="Ziels R.M."/>
            <person name="Hallam S.J."/>
        </authorList>
    </citation>
    <scope>NUCLEOTIDE SEQUENCE</scope>
    <source>
        <strain evidence="1">AB48</strain>
    </source>
</reference>
<gene>
    <name evidence="1" type="ORF">NEA10_15095</name>
</gene>
<name>A0ABY5ALS8_9CYAN</name>
<keyword evidence="2" id="KW-1185">Reference proteome</keyword>
<evidence type="ECO:0000313" key="2">
    <source>
        <dbReference type="Proteomes" id="UP001056708"/>
    </source>
</evidence>
<evidence type="ECO:0000313" key="1">
    <source>
        <dbReference type="EMBL" id="USR90162.1"/>
    </source>
</evidence>